<keyword evidence="2" id="KW-1185">Reference proteome</keyword>
<proteinExistence type="predicted"/>
<comment type="caution">
    <text evidence="1">The sequence shown here is derived from an EMBL/GenBank/DDBJ whole genome shotgun (WGS) entry which is preliminary data.</text>
</comment>
<accession>A0A0U1Q0R4</accession>
<reference evidence="1 2" key="1">
    <citation type="submission" date="2015-05" db="EMBL/GenBank/DDBJ databases">
        <title>Draft genome sequence of Lampropedia sp. CT6, isolated from the microbial mat of a hot water spring, located at Manikaran, India.</title>
        <authorList>
            <person name="Tripathi C."/>
            <person name="Rani P."/>
            <person name="Mahato N.K."/>
            <person name="Lal R."/>
        </authorList>
    </citation>
    <scope>NUCLEOTIDE SEQUENCE [LARGE SCALE GENOMIC DNA]</scope>
    <source>
        <strain evidence="1 2">CT6</strain>
    </source>
</reference>
<evidence type="ECO:0000313" key="1">
    <source>
        <dbReference type="EMBL" id="KKW68358.1"/>
    </source>
</evidence>
<name>A0A0U1Q0R4_9BURK</name>
<evidence type="ECO:0000313" key="2">
    <source>
        <dbReference type="Proteomes" id="UP000050580"/>
    </source>
</evidence>
<dbReference type="Proteomes" id="UP000050580">
    <property type="component" value="Unassembled WGS sequence"/>
</dbReference>
<gene>
    <name evidence="1" type="ORF">AAV94_05475</name>
</gene>
<organism evidence="1 2">
    <name type="scientific">Lampropedia cohaerens</name>
    <dbReference type="NCBI Taxonomy" id="1610491"/>
    <lineage>
        <taxon>Bacteria</taxon>
        <taxon>Pseudomonadati</taxon>
        <taxon>Pseudomonadota</taxon>
        <taxon>Betaproteobacteria</taxon>
        <taxon>Burkholderiales</taxon>
        <taxon>Comamonadaceae</taxon>
        <taxon>Lampropedia</taxon>
    </lineage>
</organism>
<sequence length="108" mass="11872">MPFAVVLWLGEEMPAAQRRAAQARFAAALVASLGDAQLVLPTYRAYLRIVAAQGTGSAEGIDAEQLPDDQRHVFENWRIAEHDALTAVFGPHRQMGEALYELQDVHTS</sequence>
<protein>
    <submittedName>
        <fullName evidence="1">Uncharacterized protein</fullName>
    </submittedName>
</protein>
<dbReference type="EMBL" id="LBNQ01000020">
    <property type="protein sequence ID" value="KKW68358.1"/>
    <property type="molecule type" value="Genomic_DNA"/>
</dbReference>
<dbReference type="AlphaFoldDB" id="A0A0U1Q0R4"/>